<evidence type="ECO:0000256" key="4">
    <source>
        <dbReference type="ARBA" id="ARBA00023128"/>
    </source>
</evidence>
<sequence length="131" mass="14111">MHRLAGIRLATTPAYRAFATAASSSAGSAGKPGSSGSSGSSGSAARPSRLGGKPALSLEHFLQRGRALALYRTIVRGTRQISDATTRAETLRFARDEFERHRGVTDLTHIRYLISTGKTEWENTERYIGGM</sequence>
<evidence type="ECO:0000256" key="6">
    <source>
        <dbReference type="ARBA" id="ARBA00044735"/>
    </source>
</evidence>
<dbReference type="CDD" id="cd20262">
    <property type="entry name" value="Complex1_LYR_LYRM2"/>
    <property type="match status" value="1"/>
</dbReference>
<dbReference type="PANTHER" id="PTHR13675">
    <property type="entry name" value="LYR MOTIF-CONTAINING PROTEIN 2"/>
    <property type="match status" value="1"/>
</dbReference>
<proteinExistence type="inferred from homology"/>
<dbReference type="EMBL" id="CAWUHB010000022">
    <property type="protein sequence ID" value="CAK7221217.1"/>
    <property type="molecule type" value="Genomic_DNA"/>
</dbReference>
<dbReference type="Proteomes" id="UP001642405">
    <property type="component" value="Unassembled WGS sequence"/>
</dbReference>
<comment type="similarity">
    <text evidence="2">Belongs to the complex I LYR family.</text>
</comment>
<keyword evidence="4" id="KW-0496">Mitochondrion</keyword>
<evidence type="ECO:0000313" key="9">
    <source>
        <dbReference type="EMBL" id="CAK7221217.1"/>
    </source>
</evidence>
<feature type="region of interest" description="Disordered" evidence="7">
    <location>
        <begin position="22"/>
        <end position="51"/>
    </location>
</feature>
<dbReference type="Pfam" id="PF05347">
    <property type="entry name" value="Complex1_LYR"/>
    <property type="match status" value="1"/>
</dbReference>
<keyword evidence="3" id="KW-0809">Transit peptide</keyword>
<dbReference type="InterPro" id="IPR008011">
    <property type="entry name" value="Complex1_LYR_dom"/>
</dbReference>
<feature type="domain" description="Complex 1 LYR protein" evidence="8">
    <location>
        <begin position="66"/>
        <end position="122"/>
    </location>
</feature>
<evidence type="ECO:0000259" key="8">
    <source>
        <dbReference type="Pfam" id="PF05347"/>
    </source>
</evidence>
<evidence type="ECO:0000256" key="2">
    <source>
        <dbReference type="ARBA" id="ARBA00009508"/>
    </source>
</evidence>
<evidence type="ECO:0000313" key="10">
    <source>
        <dbReference type="Proteomes" id="UP001642405"/>
    </source>
</evidence>
<comment type="subcellular location">
    <subcellularLocation>
        <location evidence="1">Mitochondrion</location>
    </subcellularLocation>
</comment>
<comment type="function">
    <text evidence="6">Involved in efficient integration of the N-module into mitochondrial respiratory chain complex I.</text>
</comment>
<dbReference type="PANTHER" id="PTHR13675:SF0">
    <property type="entry name" value="LYR MOTIF-CONTAINING PROTEIN 2"/>
    <property type="match status" value="1"/>
</dbReference>
<evidence type="ECO:0000256" key="3">
    <source>
        <dbReference type="ARBA" id="ARBA00022946"/>
    </source>
</evidence>
<keyword evidence="10" id="KW-1185">Reference proteome</keyword>
<organism evidence="9 10">
    <name type="scientific">Sporothrix curviconia</name>
    <dbReference type="NCBI Taxonomy" id="1260050"/>
    <lineage>
        <taxon>Eukaryota</taxon>
        <taxon>Fungi</taxon>
        <taxon>Dikarya</taxon>
        <taxon>Ascomycota</taxon>
        <taxon>Pezizomycotina</taxon>
        <taxon>Sordariomycetes</taxon>
        <taxon>Sordariomycetidae</taxon>
        <taxon>Ophiostomatales</taxon>
        <taxon>Ophiostomataceae</taxon>
        <taxon>Sporothrix</taxon>
    </lineage>
</organism>
<dbReference type="InterPro" id="IPR045293">
    <property type="entry name" value="Complex1_LYR_LYRM2"/>
</dbReference>
<name>A0ABP0BNE6_9PEZI</name>
<evidence type="ECO:0000256" key="7">
    <source>
        <dbReference type="SAM" id="MobiDB-lite"/>
    </source>
</evidence>
<accession>A0ABP0BNE6</accession>
<protein>
    <recommendedName>
        <fullName evidence="5">LYR motif-containing protein 2</fullName>
    </recommendedName>
</protein>
<comment type="caution">
    <text evidence="9">The sequence shown here is derived from an EMBL/GenBank/DDBJ whole genome shotgun (WGS) entry which is preliminary data.</text>
</comment>
<gene>
    <name evidence="9" type="ORF">SCUCBS95973_004419</name>
</gene>
<evidence type="ECO:0000256" key="5">
    <source>
        <dbReference type="ARBA" id="ARBA00026235"/>
    </source>
</evidence>
<evidence type="ECO:0000256" key="1">
    <source>
        <dbReference type="ARBA" id="ARBA00004173"/>
    </source>
</evidence>
<reference evidence="9 10" key="1">
    <citation type="submission" date="2024-01" db="EMBL/GenBank/DDBJ databases">
        <authorList>
            <person name="Allen C."/>
            <person name="Tagirdzhanova G."/>
        </authorList>
    </citation>
    <scope>NUCLEOTIDE SEQUENCE [LARGE SCALE GENOMIC DNA]</scope>
</reference>